<sequence>MSININILSNFNSSGFDKLSRELGRLDTPIEKIGAVTRSLAPAAIIGLGALAVGASKSVTEANDLAIGLREVVTLTGDTGDAANATFGEFQSLIADVSNEFGIAQSVLTGGLYQALSAGVPKDNALEFMQVASQAAIAGVTDVETAVDGLSTIINAFGLDTEDAQAVADSMFAAVKGGKTTFEELSASMFNVAPAAAAAGIGFDEVNAAIATMTSAGVPTAQATTQIRAAMVGLQKPSEDLDAIFQDLGYNSAQTAIEEEGLAFALDAVKDASGGSNGKLQELLGSVEAVSAVNILAGTGAEKFASELERQSDAAGSVQDAFDEIDKSRVLERQGVAFENMGIAIGNILLPAMEFLLPILTGFTDWASENAGVVVVLAGVFAALATAILLVNFAMNANPIVKIITGIALLIAAVVLLVDWLVDLYGGWDKLFTDLGKWIKGFSIAFEKALFEIGQFFGELFGAIGAIAKGALNGILAFVEGYINFIIGGINGLIGLINTVLGAGKAIGINLQIGTIPKVTIPRLAEGGIVMPRPGGVLANIAEGGQAEAVIPLNKMKDFGGGTTNNYTINVNGGVGSGATIGKSIVDAIKAYERSSGAVWQGA</sequence>
<dbReference type="Pfam" id="PF10145">
    <property type="entry name" value="PhageMin_Tail"/>
    <property type="match status" value="1"/>
</dbReference>
<evidence type="ECO:0000256" key="1">
    <source>
        <dbReference type="ARBA" id="ARBA00022465"/>
    </source>
</evidence>
<gene>
    <name evidence="5" type="ORF">UFOVP631_46</name>
</gene>
<proteinExistence type="predicted"/>
<protein>
    <submittedName>
        <fullName evidence="5">Tape_meas_TP901, phage tail tape measure protein, TP901 family, core region</fullName>
    </submittedName>
</protein>
<accession>A0A6J5N5F6</accession>
<keyword evidence="2" id="KW-1188">Viral release from host cell</keyword>
<dbReference type="InterPro" id="IPR010090">
    <property type="entry name" value="Phage_tape_meas"/>
</dbReference>
<evidence type="ECO:0000256" key="3">
    <source>
        <dbReference type="SAM" id="Phobius"/>
    </source>
</evidence>
<dbReference type="EMBL" id="LR796611">
    <property type="protein sequence ID" value="CAB4154309.1"/>
    <property type="molecule type" value="Genomic_DNA"/>
</dbReference>
<organism evidence="5">
    <name type="scientific">uncultured Caudovirales phage</name>
    <dbReference type="NCBI Taxonomy" id="2100421"/>
    <lineage>
        <taxon>Viruses</taxon>
        <taxon>Duplodnaviria</taxon>
        <taxon>Heunggongvirae</taxon>
        <taxon>Uroviricota</taxon>
        <taxon>Caudoviricetes</taxon>
        <taxon>Peduoviridae</taxon>
        <taxon>Maltschvirus</taxon>
        <taxon>Maltschvirus maltsch</taxon>
    </lineage>
</organism>
<name>A0A6J5N5F6_9CAUD</name>
<keyword evidence="3" id="KW-1133">Transmembrane helix</keyword>
<keyword evidence="3" id="KW-0812">Transmembrane</keyword>
<keyword evidence="3" id="KW-0472">Membrane</keyword>
<feature type="transmembrane region" description="Helical" evidence="3">
    <location>
        <begin position="482"/>
        <end position="501"/>
    </location>
</feature>
<dbReference type="PANTHER" id="PTHR37813">
    <property type="entry name" value="FELS-2 PROPHAGE PROTEIN"/>
    <property type="match status" value="1"/>
</dbReference>
<feature type="transmembrane region" description="Helical" evidence="3">
    <location>
        <begin position="371"/>
        <end position="391"/>
    </location>
</feature>
<evidence type="ECO:0000313" key="5">
    <source>
        <dbReference type="EMBL" id="CAB4154309.1"/>
    </source>
</evidence>
<evidence type="ECO:0000256" key="2">
    <source>
        <dbReference type="ARBA" id="ARBA00022612"/>
    </source>
</evidence>
<evidence type="ECO:0000259" key="4">
    <source>
        <dbReference type="Pfam" id="PF10145"/>
    </source>
</evidence>
<dbReference type="NCBIfam" id="TIGR01760">
    <property type="entry name" value="tape_meas_TP901"/>
    <property type="match status" value="1"/>
</dbReference>
<feature type="domain" description="Phage tail tape measure protein" evidence="4">
    <location>
        <begin position="94"/>
        <end position="279"/>
    </location>
</feature>
<feature type="transmembrane region" description="Helical" evidence="3">
    <location>
        <begin position="403"/>
        <end position="422"/>
    </location>
</feature>
<reference evidence="5" key="1">
    <citation type="submission" date="2020-04" db="EMBL/GenBank/DDBJ databases">
        <authorList>
            <person name="Chiriac C."/>
            <person name="Salcher M."/>
            <person name="Ghai R."/>
            <person name="Kavagutti S V."/>
        </authorList>
    </citation>
    <scope>NUCLEOTIDE SEQUENCE</scope>
</reference>
<keyword evidence="1" id="KW-1245">Viral tail assembly</keyword>
<dbReference type="PANTHER" id="PTHR37813:SF1">
    <property type="entry name" value="FELS-2 PROPHAGE PROTEIN"/>
    <property type="match status" value="1"/>
</dbReference>
<dbReference type="GO" id="GO:0098003">
    <property type="term" value="P:viral tail assembly"/>
    <property type="evidence" value="ECO:0007669"/>
    <property type="project" value="UniProtKB-KW"/>
</dbReference>